<organism evidence="1 2">
    <name type="scientific">Romanomermis culicivorax</name>
    <name type="common">Nematode worm</name>
    <dbReference type="NCBI Taxonomy" id="13658"/>
    <lineage>
        <taxon>Eukaryota</taxon>
        <taxon>Metazoa</taxon>
        <taxon>Ecdysozoa</taxon>
        <taxon>Nematoda</taxon>
        <taxon>Enoplea</taxon>
        <taxon>Dorylaimia</taxon>
        <taxon>Mermithida</taxon>
        <taxon>Mermithoidea</taxon>
        <taxon>Mermithidae</taxon>
        <taxon>Romanomermis</taxon>
    </lineage>
</organism>
<dbReference type="Proteomes" id="UP000887565">
    <property type="component" value="Unplaced"/>
</dbReference>
<keyword evidence="1" id="KW-1185">Reference proteome</keyword>
<dbReference type="GO" id="GO:0016589">
    <property type="term" value="C:NURF complex"/>
    <property type="evidence" value="ECO:0007669"/>
    <property type="project" value="InterPro"/>
</dbReference>
<dbReference type="InterPro" id="IPR038028">
    <property type="entry name" value="BPTF"/>
</dbReference>
<sequence>MNQFEQEGQKRQQNGRQSCYSANCRSNGHTGIYKCYSSNCRASNSTQSTKLPHKLVFDGKSKDLKSKSSTSKGNKDRYCTVPKTHSFSSSRASKPNILILPKHSVRLLARNIYDLSRIEGFSITARGSHFIWPYPCLRPLFNCCWRYQVMAADQRSIQFGFAQN</sequence>
<reference evidence="2" key="1">
    <citation type="submission" date="2022-11" db="UniProtKB">
        <authorList>
            <consortium name="WormBaseParasite"/>
        </authorList>
    </citation>
    <scope>IDENTIFICATION</scope>
</reference>
<dbReference type="GO" id="GO:0000978">
    <property type="term" value="F:RNA polymerase II cis-regulatory region sequence-specific DNA binding"/>
    <property type="evidence" value="ECO:0007669"/>
    <property type="project" value="TreeGrafter"/>
</dbReference>
<evidence type="ECO:0000313" key="1">
    <source>
        <dbReference type="Proteomes" id="UP000887565"/>
    </source>
</evidence>
<dbReference type="AlphaFoldDB" id="A0A915I854"/>
<evidence type="ECO:0000313" key="2">
    <source>
        <dbReference type="WBParaSite" id="nRc.2.0.1.t09932-RA"/>
    </source>
</evidence>
<accession>A0A915I854</accession>
<dbReference type="PANTHER" id="PTHR45975:SF2">
    <property type="entry name" value="NUCLEOSOME-REMODELING FACTOR SUBUNIT BPTF"/>
    <property type="match status" value="1"/>
</dbReference>
<dbReference type="WBParaSite" id="nRc.2.0.1.t09932-RA">
    <property type="protein sequence ID" value="nRc.2.0.1.t09932-RA"/>
    <property type="gene ID" value="nRc.2.0.1.g09932"/>
</dbReference>
<protein>
    <submittedName>
        <fullName evidence="2">Uncharacterized protein</fullName>
    </submittedName>
</protein>
<dbReference type="PANTHER" id="PTHR45975">
    <property type="entry name" value="NUCLEOSOME-REMODELING FACTOR SUBUNIT BPTF"/>
    <property type="match status" value="1"/>
</dbReference>
<dbReference type="GO" id="GO:0006357">
    <property type="term" value="P:regulation of transcription by RNA polymerase II"/>
    <property type="evidence" value="ECO:0007669"/>
    <property type="project" value="InterPro"/>
</dbReference>
<name>A0A915I854_ROMCU</name>
<proteinExistence type="predicted"/>